<evidence type="ECO:0000256" key="7">
    <source>
        <dbReference type="SAM" id="Phobius"/>
    </source>
</evidence>
<protein>
    <submittedName>
        <fullName evidence="9">Membrane protein</fullName>
    </submittedName>
</protein>
<feature type="transmembrane region" description="Helical" evidence="7">
    <location>
        <begin position="12"/>
        <end position="31"/>
    </location>
</feature>
<evidence type="ECO:0000313" key="9">
    <source>
        <dbReference type="EMBL" id="ANE45204.1"/>
    </source>
</evidence>
<evidence type="ECO:0000313" key="10">
    <source>
        <dbReference type="Proteomes" id="UP000076927"/>
    </source>
</evidence>
<name>A0A172TE61_9BACL</name>
<dbReference type="PANTHER" id="PTHR34220:SF9">
    <property type="entry name" value="SIGNAL TRANSDUCTION HISTIDINE KINASE INTERNAL REGION DOMAIN-CONTAINING PROTEIN"/>
    <property type="match status" value="1"/>
</dbReference>
<evidence type="ECO:0000259" key="8">
    <source>
        <dbReference type="PROSITE" id="PS50885"/>
    </source>
</evidence>
<dbReference type="Pfam" id="PF00672">
    <property type="entry name" value="HAMP"/>
    <property type="match status" value="1"/>
</dbReference>
<keyword evidence="6 7" id="KW-0472">Membrane</keyword>
<evidence type="ECO:0000256" key="1">
    <source>
        <dbReference type="ARBA" id="ARBA00004651"/>
    </source>
</evidence>
<evidence type="ECO:0000256" key="6">
    <source>
        <dbReference type="ARBA" id="ARBA00023136"/>
    </source>
</evidence>
<organism evidence="9 10">
    <name type="scientific">Paenibacillus swuensis</name>
    <dbReference type="NCBI Taxonomy" id="1178515"/>
    <lineage>
        <taxon>Bacteria</taxon>
        <taxon>Bacillati</taxon>
        <taxon>Bacillota</taxon>
        <taxon>Bacilli</taxon>
        <taxon>Bacillales</taxon>
        <taxon>Paenibacillaceae</taxon>
        <taxon>Paenibacillus</taxon>
    </lineage>
</organism>
<dbReference type="PATRIC" id="fig|1178515.4.peg.252"/>
<keyword evidence="5" id="KW-0418">Kinase</keyword>
<sequence>MLERFNTLSTFLKINLLLLMLLLPLLALNYYSNQTSNKVVRNEIMRSSETYLSLLTSQIDTTINQMSTFALGMGRDKVVKSYMNYESFQQPYEKLIIVTNILEKLNLNSSSMPWTNQFAVYSPMTKDAISTTGNVTYDAAFLTKNLKKDWQRLPEDYRYGQPYFIRHFVEPPLSASLDLLSDQLITEITFPVYELVKKLDQFKHKGSVHDPFLFKPGEKPIVNTSSNVPLIHTLVEHMTDQWLKTSGNETIVMQDNKYVITYQLSNDLGWYLIDYVPLDEALAPIKRSGQIFTGSVCILVVLGLAFSFFIYRNVQIPILKLMTSARAIARGDFSAQISYHAKNEFHFLITQFNTMAMQIKGLIETVYESKIRLQEATLKQLQSQIDPHFLYNSLNFIQYSARKHDVDAVISMTLHLGTYYRSATRLGKDMTTLGEEMKLIKSYLEIHKLRMYGMNYELILPPSMDSLELPRLLLQPVVENAIIHGISKRNQPGFIKIMAGNDNGFFQITVEDNGVGMEAAEQQELLALILNPSDDTNVCGLWNVTQRLILQYGAEAGVSIESSEYGGLKFVLYWTIRELEE</sequence>
<accession>A0A172TE61</accession>
<dbReference type="InterPro" id="IPR003660">
    <property type="entry name" value="HAMP_dom"/>
</dbReference>
<dbReference type="GO" id="GO:0000155">
    <property type="term" value="F:phosphorelay sensor kinase activity"/>
    <property type="evidence" value="ECO:0007669"/>
    <property type="project" value="InterPro"/>
</dbReference>
<dbReference type="Gene3D" id="6.10.340.10">
    <property type="match status" value="1"/>
</dbReference>
<dbReference type="RefSeq" id="WP_068603551.1">
    <property type="nucleotide sequence ID" value="NZ_CP011388.1"/>
</dbReference>
<keyword evidence="4" id="KW-0808">Transferase</keyword>
<dbReference type="STRING" id="1178515.SY83_01390"/>
<keyword evidence="7" id="KW-1133">Transmembrane helix</keyword>
<dbReference type="InterPro" id="IPR010559">
    <property type="entry name" value="Sig_transdc_His_kin_internal"/>
</dbReference>
<evidence type="ECO:0000256" key="4">
    <source>
        <dbReference type="ARBA" id="ARBA00022679"/>
    </source>
</evidence>
<reference evidence="9 10" key="1">
    <citation type="submission" date="2015-01" db="EMBL/GenBank/DDBJ databases">
        <title>Paenibacillus swuensis/DY6/whole genome sequencing.</title>
        <authorList>
            <person name="Kim M.K."/>
            <person name="Srinivasan S."/>
            <person name="Lee J.-J."/>
        </authorList>
    </citation>
    <scope>NUCLEOTIDE SEQUENCE [LARGE SCALE GENOMIC DNA]</scope>
    <source>
        <strain evidence="9 10">DY6</strain>
    </source>
</reference>
<comment type="subcellular location">
    <subcellularLocation>
        <location evidence="1">Cell membrane</location>
        <topology evidence="1">Multi-pass membrane protein</topology>
    </subcellularLocation>
</comment>
<dbReference type="Gene3D" id="3.30.565.10">
    <property type="entry name" value="Histidine kinase-like ATPase, C-terminal domain"/>
    <property type="match status" value="1"/>
</dbReference>
<dbReference type="Pfam" id="PF06580">
    <property type="entry name" value="His_kinase"/>
    <property type="match status" value="1"/>
</dbReference>
<keyword evidence="7" id="KW-0812">Transmembrane</keyword>
<dbReference type="AlphaFoldDB" id="A0A172TE61"/>
<dbReference type="SUPFAM" id="SSF158472">
    <property type="entry name" value="HAMP domain-like"/>
    <property type="match status" value="1"/>
</dbReference>
<keyword evidence="2" id="KW-1003">Cell membrane</keyword>
<gene>
    <name evidence="9" type="ORF">SY83_01390</name>
</gene>
<dbReference type="GO" id="GO:0005886">
    <property type="term" value="C:plasma membrane"/>
    <property type="evidence" value="ECO:0007669"/>
    <property type="project" value="UniProtKB-SubCell"/>
</dbReference>
<dbReference type="Proteomes" id="UP000076927">
    <property type="component" value="Chromosome"/>
</dbReference>
<keyword evidence="10" id="KW-1185">Reference proteome</keyword>
<dbReference type="CDD" id="cd06225">
    <property type="entry name" value="HAMP"/>
    <property type="match status" value="1"/>
</dbReference>
<dbReference type="InterPro" id="IPR003594">
    <property type="entry name" value="HATPase_dom"/>
</dbReference>
<evidence type="ECO:0000256" key="3">
    <source>
        <dbReference type="ARBA" id="ARBA00022553"/>
    </source>
</evidence>
<dbReference type="EMBL" id="CP011388">
    <property type="protein sequence ID" value="ANE45204.1"/>
    <property type="molecule type" value="Genomic_DNA"/>
</dbReference>
<evidence type="ECO:0000256" key="5">
    <source>
        <dbReference type="ARBA" id="ARBA00022777"/>
    </source>
</evidence>
<dbReference type="Pfam" id="PF02518">
    <property type="entry name" value="HATPase_c"/>
    <property type="match status" value="1"/>
</dbReference>
<dbReference type="PROSITE" id="PS50885">
    <property type="entry name" value="HAMP"/>
    <property type="match status" value="1"/>
</dbReference>
<dbReference type="PANTHER" id="PTHR34220">
    <property type="entry name" value="SENSOR HISTIDINE KINASE YPDA"/>
    <property type="match status" value="1"/>
</dbReference>
<dbReference type="InterPro" id="IPR036890">
    <property type="entry name" value="HATPase_C_sf"/>
</dbReference>
<proteinExistence type="predicted"/>
<dbReference type="SUPFAM" id="SSF55874">
    <property type="entry name" value="ATPase domain of HSP90 chaperone/DNA topoisomerase II/histidine kinase"/>
    <property type="match status" value="1"/>
</dbReference>
<feature type="transmembrane region" description="Helical" evidence="7">
    <location>
        <begin position="291"/>
        <end position="311"/>
    </location>
</feature>
<dbReference type="OrthoDB" id="2521939at2"/>
<keyword evidence="3" id="KW-0597">Phosphoprotein</keyword>
<feature type="domain" description="HAMP" evidence="8">
    <location>
        <begin position="312"/>
        <end position="364"/>
    </location>
</feature>
<dbReference type="InterPro" id="IPR050640">
    <property type="entry name" value="Bact_2-comp_sensor_kinase"/>
</dbReference>
<dbReference type="KEGG" id="pswu:SY83_01390"/>
<evidence type="ECO:0000256" key="2">
    <source>
        <dbReference type="ARBA" id="ARBA00022475"/>
    </source>
</evidence>
<dbReference type="SMART" id="SM00304">
    <property type="entry name" value="HAMP"/>
    <property type="match status" value="1"/>
</dbReference>